<reference evidence="2" key="2">
    <citation type="submission" date="2019-01" db="EMBL/GenBank/DDBJ databases">
        <authorList>
            <consortium name="NCBI Pathogen Detection Project"/>
        </authorList>
    </citation>
    <scope>NUCLEOTIDE SEQUENCE</scope>
    <source>
        <strain evidence="2">BCW_3452</strain>
    </source>
</reference>
<organism evidence="2">
    <name type="scientific">Vibrio vulnificus</name>
    <dbReference type="NCBI Taxonomy" id="672"/>
    <lineage>
        <taxon>Bacteria</taxon>
        <taxon>Pseudomonadati</taxon>
        <taxon>Pseudomonadota</taxon>
        <taxon>Gammaproteobacteria</taxon>
        <taxon>Vibrionales</taxon>
        <taxon>Vibrionaceae</taxon>
        <taxon>Vibrio</taxon>
    </lineage>
</organism>
<feature type="signal peptide" evidence="1">
    <location>
        <begin position="1"/>
        <end position="19"/>
    </location>
</feature>
<keyword evidence="1" id="KW-0732">Signal</keyword>
<sequence>MFKKLVPLYLSLLSLPSFANSTDADSVIEYVSSLGVSEKVAVKSEYVIRAIDRVLSESWLPDENSQLFRSISDDLDLSVACFLEDAKKYRVSDELLNDIQELMLNTPNKRSIYRLFVDVDLESKNKTPNTKMCRTLV</sequence>
<feature type="chain" id="PRO_5034068191" evidence="1">
    <location>
        <begin position="20"/>
        <end position="137"/>
    </location>
</feature>
<gene>
    <name evidence="2" type="ORF">I7730_01020</name>
</gene>
<proteinExistence type="predicted"/>
<accession>A0A8H9MZ79</accession>
<comment type="caution">
    <text evidence="2">The sequence shown here is derived from an EMBL/GenBank/DDBJ whole genome shotgun (WGS) entry which is preliminary data.</text>
</comment>
<reference evidence="2" key="1">
    <citation type="journal article" date="2018" name="Genome Biol.">
        <title>SKESA: strategic k-mer extension for scrupulous assemblies.</title>
        <authorList>
            <person name="Souvorov A."/>
            <person name="Agarwala R."/>
            <person name="Lipman D.J."/>
        </authorList>
    </citation>
    <scope>NUCLEOTIDE SEQUENCE</scope>
    <source>
        <strain evidence="2">BCW_3452</strain>
    </source>
</reference>
<protein>
    <submittedName>
        <fullName evidence="2">Uncharacterized protein</fullName>
    </submittedName>
</protein>
<evidence type="ECO:0000256" key="1">
    <source>
        <dbReference type="SAM" id="SignalP"/>
    </source>
</evidence>
<dbReference type="EMBL" id="DACRBY010000001">
    <property type="protein sequence ID" value="HAS8538380.1"/>
    <property type="molecule type" value="Genomic_DNA"/>
</dbReference>
<dbReference type="AlphaFoldDB" id="A0A8H9MZ79"/>
<evidence type="ECO:0000313" key="2">
    <source>
        <dbReference type="EMBL" id="HAS8538380.1"/>
    </source>
</evidence>
<name>A0A8H9MZ79_VIBVL</name>
<dbReference type="Proteomes" id="UP000863257">
    <property type="component" value="Unassembled WGS sequence"/>
</dbReference>